<feature type="transmembrane region" description="Helical" evidence="11">
    <location>
        <begin position="67"/>
        <end position="86"/>
    </location>
</feature>
<sequence>MTEQTAKPDAGKVYRRLLGYTAQHWPIALLAIFGMIIEGAAAGAFTWMMDPMINGTFVKQDASVMHWIPLAIIVLFVVRGLAGFVVDVGMARIGGAVVYQLRTEVLRKYQFLPMARFDQEPAAIMVQRLSYTADQVARASADALKIIITDVFTLIALLIVMIRASASLTLTILIVAPVIAGIISVVGKRYRRLNHKVQGATSNLAHAAEQSLHNIEAVKIYGGIDQELERFRGHAASSERLNRKIIATQATSSALVQIMAACVLAALVWFAGKVALNSDLDAGKFVSLMTSMMAILPSLKRLTNVQSQLQRGVAAGDSLFAVLDAPDEPDTGTTPADARGDIEFAGVRFRYADDKPWALDGVDLHIPAGKTTALVGRSGSGKTTLVRLLPRFYAPLAGTIRLGGVALPDLTLATLRAQVAVVSQNVLLFDDTIANNIAYGALRHASRAEIEAAAAAANALDFIRELPEGFDTRIGDRGGRLSGGQRQRLAIARAILKNAPILILDEATSALDSESERLIQDALDRILKNRTAIVIAHRLSTIEHADQVVVMDRGRVLEVGTHAELLAAQGAYAHLHRLQFRDE</sequence>
<dbReference type="InterPro" id="IPR017871">
    <property type="entry name" value="ABC_transporter-like_CS"/>
</dbReference>
<dbReference type="NCBIfam" id="TIGR02203">
    <property type="entry name" value="MsbA_lipidA"/>
    <property type="match status" value="1"/>
</dbReference>
<dbReference type="EMBL" id="CP027860">
    <property type="protein sequence ID" value="AVP96700.1"/>
    <property type="molecule type" value="Genomic_DNA"/>
</dbReference>
<evidence type="ECO:0000256" key="7">
    <source>
        <dbReference type="ARBA" id="ARBA00022967"/>
    </source>
</evidence>
<keyword evidence="2" id="KW-0813">Transport</keyword>
<dbReference type="SUPFAM" id="SSF90123">
    <property type="entry name" value="ABC transporter transmembrane region"/>
    <property type="match status" value="1"/>
</dbReference>
<evidence type="ECO:0000256" key="9">
    <source>
        <dbReference type="ARBA" id="ARBA00023055"/>
    </source>
</evidence>
<feature type="domain" description="ABC transmembrane type-1" evidence="13">
    <location>
        <begin position="29"/>
        <end position="311"/>
    </location>
</feature>
<evidence type="ECO:0000256" key="6">
    <source>
        <dbReference type="ARBA" id="ARBA00022840"/>
    </source>
</evidence>
<evidence type="ECO:0000259" key="13">
    <source>
        <dbReference type="PROSITE" id="PS50929"/>
    </source>
</evidence>
<name>A0A2P1PPD0_9GAMM</name>
<dbReference type="Pfam" id="PF00664">
    <property type="entry name" value="ABC_membrane"/>
    <property type="match status" value="1"/>
</dbReference>
<dbReference type="PANTHER" id="PTHR43394">
    <property type="entry name" value="ATP-DEPENDENT PERMEASE MDL1, MITOCHONDRIAL"/>
    <property type="match status" value="1"/>
</dbReference>
<reference evidence="14 15" key="1">
    <citation type="submission" date="2018-03" db="EMBL/GenBank/DDBJ databases">
        <title>Ahniella affigens gen. nov., sp. nov., a gammaproteobacterium isolated from sandy soil near a stream.</title>
        <authorList>
            <person name="Ko Y."/>
            <person name="Kim J.-H."/>
        </authorList>
    </citation>
    <scope>NUCLEOTIDE SEQUENCE [LARGE SCALE GENOMIC DNA]</scope>
    <source>
        <strain evidence="14 15">D13</strain>
    </source>
</reference>
<dbReference type="InterPro" id="IPR011527">
    <property type="entry name" value="ABC1_TM_dom"/>
</dbReference>
<evidence type="ECO:0000256" key="2">
    <source>
        <dbReference type="ARBA" id="ARBA00022448"/>
    </source>
</evidence>
<reference evidence="14 15" key="2">
    <citation type="submission" date="2018-03" db="EMBL/GenBank/DDBJ databases">
        <authorList>
            <person name="Keele B.F."/>
        </authorList>
    </citation>
    <scope>NUCLEOTIDE SEQUENCE [LARGE SCALE GENOMIC DNA]</scope>
    <source>
        <strain evidence="14 15">D13</strain>
    </source>
</reference>
<dbReference type="GO" id="GO:0005524">
    <property type="term" value="F:ATP binding"/>
    <property type="evidence" value="ECO:0007669"/>
    <property type="project" value="UniProtKB-KW"/>
</dbReference>
<evidence type="ECO:0000256" key="8">
    <source>
        <dbReference type="ARBA" id="ARBA00022989"/>
    </source>
</evidence>
<evidence type="ECO:0000256" key="4">
    <source>
        <dbReference type="ARBA" id="ARBA00022692"/>
    </source>
</evidence>
<dbReference type="Gene3D" id="1.20.1560.10">
    <property type="entry name" value="ABC transporter type 1, transmembrane domain"/>
    <property type="match status" value="1"/>
</dbReference>
<feature type="transmembrane region" description="Helical" evidence="11">
    <location>
        <begin position="25"/>
        <end position="47"/>
    </location>
</feature>
<dbReference type="GO" id="GO:0034040">
    <property type="term" value="F:ATPase-coupled lipid transmembrane transporter activity"/>
    <property type="evidence" value="ECO:0007669"/>
    <property type="project" value="InterPro"/>
</dbReference>
<dbReference type="OrthoDB" id="9806127at2"/>
<dbReference type="InterPro" id="IPR039421">
    <property type="entry name" value="Type_1_exporter"/>
</dbReference>
<dbReference type="SUPFAM" id="SSF52540">
    <property type="entry name" value="P-loop containing nucleoside triphosphate hydrolases"/>
    <property type="match status" value="1"/>
</dbReference>
<evidence type="ECO:0000256" key="5">
    <source>
        <dbReference type="ARBA" id="ARBA00022741"/>
    </source>
</evidence>
<dbReference type="InterPro" id="IPR036640">
    <property type="entry name" value="ABC1_TM_sf"/>
</dbReference>
<keyword evidence="4 11" id="KW-0812">Transmembrane</keyword>
<feature type="domain" description="ABC transporter" evidence="12">
    <location>
        <begin position="342"/>
        <end position="578"/>
    </location>
</feature>
<evidence type="ECO:0000256" key="10">
    <source>
        <dbReference type="ARBA" id="ARBA00023136"/>
    </source>
</evidence>
<dbReference type="InterPro" id="IPR003439">
    <property type="entry name" value="ABC_transporter-like_ATP-bd"/>
</dbReference>
<dbReference type="GO" id="GO:0015421">
    <property type="term" value="F:ABC-type oligopeptide transporter activity"/>
    <property type="evidence" value="ECO:0007669"/>
    <property type="project" value="TreeGrafter"/>
</dbReference>
<keyword evidence="7" id="KW-1278">Translocase</keyword>
<dbReference type="PROSITE" id="PS50929">
    <property type="entry name" value="ABC_TM1F"/>
    <property type="match status" value="1"/>
</dbReference>
<dbReference type="Pfam" id="PF00005">
    <property type="entry name" value="ABC_tran"/>
    <property type="match status" value="1"/>
</dbReference>
<protein>
    <submittedName>
        <fullName evidence="14">Lipid A export permease/ATP-binding protein MsbA</fullName>
    </submittedName>
</protein>
<keyword evidence="10 11" id="KW-0472">Membrane</keyword>
<proteinExistence type="predicted"/>
<evidence type="ECO:0000259" key="12">
    <source>
        <dbReference type="PROSITE" id="PS50893"/>
    </source>
</evidence>
<evidence type="ECO:0000256" key="11">
    <source>
        <dbReference type="SAM" id="Phobius"/>
    </source>
</evidence>
<dbReference type="InterPro" id="IPR027417">
    <property type="entry name" value="P-loop_NTPase"/>
</dbReference>
<feature type="transmembrane region" description="Helical" evidence="11">
    <location>
        <begin position="143"/>
        <end position="162"/>
    </location>
</feature>
<feature type="transmembrane region" description="Helical" evidence="11">
    <location>
        <begin position="250"/>
        <end position="270"/>
    </location>
</feature>
<dbReference type="GO" id="GO:0005886">
    <property type="term" value="C:plasma membrane"/>
    <property type="evidence" value="ECO:0007669"/>
    <property type="project" value="UniProtKB-SubCell"/>
</dbReference>
<accession>A0A2P1PPD0</accession>
<evidence type="ECO:0000313" key="15">
    <source>
        <dbReference type="Proteomes" id="UP000241074"/>
    </source>
</evidence>
<dbReference type="PROSITE" id="PS00211">
    <property type="entry name" value="ABC_TRANSPORTER_1"/>
    <property type="match status" value="1"/>
</dbReference>
<dbReference type="RefSeq" id="WP_106890628.1">
    <property type="nucleotide sequence ID" value="NZ_CP027860.1"/>
</dbReference>
<dbReference type="Proteomes" id="UP000241074">
    <property type="component" value="Chromosome"/>
</dbReference>
<keyword evidence="3" id="KW-1003">Cell membrane</keyword>
<dbReference type="AlphaFoldDB" id="A0A2P1PPD0"/>
<dbReference type="GO" id="GO:0016887">
    <property type="term" value="F:ATP hydrolysis activity"/>
    <property type="evidence" value="ECO:0007669"/>
    <property type="project" value="InterPro"/>
</dbReference>
<evidence type="ECO:0000313" key="14">
    <source>
        <dbReference type="EMBL" id="AVP96700.1"/>
    </source>
</evidence>
<dbReference type="CDD" id="cd18552">
    <property type="entry name" value="ABC_6TM_MsbA_like"/>
    <property type="match status" value="1"/>
</dbReference>
<evidence type="ECO:0000256" key="3">
    <source>
        <dbReference type="ARBA" id="ARBA00022475"/>
    </source>
</evidence>
<dbReference type="Gene3D" id="3.40.50.300">
    <property type="entry name" value="P-loop containing nucleotide triphosphate hydrolases"/>
    <property type="match status" value="1"/>
</dbReference>
<dbReference type="InterPro" id="IPR003593">
    <property type="entry name" value="AAA+_ATPase"/>
</dbReference>
<keyword evidence="9" id="KW-0445">Lipid transport</keyword>
<dbReference type="SMART" id="SM00382">
    <property type="entry name" value="AAA"/>
    <property type="match status" value="1"/>
</dbReference>
<dbReference type="KEGG" id="xba:C7S18_05545"/>
<keyword evidence="6 14" id="KW-0067">ATP-binding</keyword>
<evidence type="ECO:0000256" key="1">
    <source>
        <dbReference type="ARBA" id="ARBA00004651"/>
    </source>
</evidence>
<dbReference type="InterPro" id="IPR011917">
    <property type="entry name" value="ABC_transpr_lipidA"/>
</dbReference>
<keyword evidence="15" id="KW-1185">Reference proteome</keyword>
<keyword evidence="5" id="KW-0547">Nucleotide-binding</keyword>
<gene>
    <name evidence="14" type="primary">msbA</name>
    <name evidence="14" type="ORF">C7S18_05545</name>
</gene>
<keyword evidence="8 11" id="KW-1133">Transmembrane helix</keyword>
<dbReference type="PANTHER" id="PTHR43394:SF1">
    <property type="entry name" value="ATP-BINDING CASSETTE SUB-FAMILY B MEMBER 10, MITOCHONDRIAL"/>
    <property type="match status" value="1"/>
</dbReference>
<dbReference type="PROSITE" id="PS50893">
    <property type="entry name" value="ABC_TRANSPORTER_2"/>
    <property type="match status" value="1"/>
</dbReference>
<feature type="transmembrane region" description="Helical" evidence="11">
    <location>
        <begin position="168"/>
        <end position="186"/>
    </location>
</feature>
<comment type="subcellular location">
    <subcellularLocation>
        <location evidence="1">Cell membrane</location>
        <topology evidence="1">Multi-pass membrane protein</topology>
    </subcellularLocation>
</comment>
<dbReference type="FunFam" id="3.40.50.300:FF:000221">
    <property type="entry name" value="Multidrug ABC transporter ATP-binding protein"/>
    <property type="match status" value="1"/>
</dbReference>
<organism evidence="14 15">
    <name type="scientific">Ahniella affigens</name>
    <dbReference type="NCBI Taxonomy" id="2021234"/>
    <lineage>
        <taxon>Bacteria</taxon>
        <taxon>Pseudomonadati</taxon>
        <taxon>Pseudomonadota</taxon>
        <taxon>Gammaproteobacteria</taxon>
        <taxon>Lysobacterales</taxon>
        <taxon>Rhodanobacteraceae</taxon>
        <taxon>Ahniella</taxon>
    </lineage>
</organism>